<dbReference type="Proteomes" id="UP001626550">
    <property type="component" value="Unassembled WGS sequence"/>
</dbReference>
<evidence type="ECO:0000259" key="3">
    <source>
        <dbReference type="SMART" id="SM01083"/>
    </source>
</evidence>
<evidence type="ECO:0000313" key="5">
    <source>
        <dbReference type="Proteomes" id="UP001626550"/>
    </source>
</evidence>
<dbReference type="Pfam" id="PF10197">
    <property type="entry name" value="Cir_N"/>
    <property type="match status" value="1"/>
</dbReference>
<evidence type="ECO:0000256" key="2">
    <source>
        <dbReference type="SAM" id="MobiDB-lite"/>
    </source>
</evidence>
<keyword evidence="1" id="KW-0175">Coiled coil</keyword>
<dbReference type="InterPro" id="IPR040014">
    <property type="entry name" value="CIR1"/>
</dbReference>
<evidence type="ECO:0000313" key="4">
    <source>
        <dbReference type="EMBL" id="KAL3313085.1"/>
    </source>
</evidence>
<feature type="coiled-coil region" evidence="1">
    <location>
        <begin position="29"/>
        <end position="56"/>
    </location>
</feature>
<feature type="domain" description="CBF1-interacting co-repressor CIR N-terminal" evidence="3">
    <location>
        <begin position="13"/>
        <end position="49"/>
    </location>
</feature>
<proteinExistence type="predicted"/>
<organism evidence="4 5">
    <name type="scientific">Cichlidogyrus casuarinus</name>
    <dbReference type="NCBI Taxonomy" id="1844966"/>
    <lineage>
        <taxon>Eukaryota</taxon>
        <taxon>Metazoa</taxon>
        <taxon>Spiralia</taxon>
        <taxon>Lophotrochozoa</taxon>
        <taxon>Platyhelminthes</taxon>
        <taxon>Monogenea</taxon>
        <taxon>Monopisthocotylea</taxon>
        <taxon>Dactylogyridea</taxon>
        <taxon>Ancyrocephalidae</taxon>
        <taxon>Cichlidogyrus</taxon>
    </lineage>
</organism>
<dbReference type="PANTHER" id="PTHR13151:SF2">
    <property type="entry name" value="COREPRESSOR INTERACTING WITH RBPJ 1"/>
    <property type="match status" value="1"/>
</dbReference>
<keyword evidence="5" id="KW-1185">Reference proteome</keyword>
<evidence type="ECO:0000256" key="1">
    <source>
        <dbReference type="SAM" id="Coils"/>
    </source>
</evidence>
<dbReference type="PANTHER" id="PTHR13151">
    <property type="entry name" value="CBF1 INTERACTING COREPRESSOR CIR"/>
    <property type="match status" value="1"/>
</dbReference>
<accession>A0ABD2Q0A8</accession>
<gene>
    <name evidence="4" type="primary">CIR1_2</name>
    <name evidence="4" type="ORF">Ciccas_008313</name>
</gene>
<dbReference type="SMART" id="SM01083">
    <property type="entry name" value="Cir_N"/>
    <property type="match status" value="1"/>
</dbReference>
<feature type="compositionally biased region" description="Basic residues" evidence="2">
    <location>
        <begin position="259"/>
        <end position="271"/>
    </location>
</feature>
<sequence>MGKGYNNYMCKKFFHPTNFENIKQKWMAEQQHEHDSKKEEEKLNQYRREQETLENRALLGDVKAKLGLAWMYDQPAMLEKEPEETNTGKDKKFEWQRKYQAPREAYIKNSDEIMDQPFGIEVRNVRCMRCKKWGHVNTDRICSLYGQSFTQEPTEAELSKLSDTGKHLKNEGLQFKKNVELTGFNDFLYKKATESLKKIHSHQEPSSSSHSSNSEGDMTMQFLENLSEKQRSKLLKKLSKMSEKEKKSAKARSPSPSSSHRHKKHKKSHHK</sequence>
<comment type="caution">
    <text evidence="4">The sequence shown here is derived from an EMBL/GenBank/DDBJ whole genome shotgun (WGS) entry which is preliminary data.</text>
</comment>
<protein>
    <submittedName>
        <fullName evidence="4">Electron transfer flavoprotein subunit</fullName>
    </submittedName>
</protein>
<dbReference type="AlphaFoldDB" id="A0ABD2Q0A8"/>
<dbReference type="EMBL" id="JBJKFK010001441">
    <property type="protein sequence ID" value="KAL3313085.1"/>
    <property type="molecule type" value="Genomic_DNA"/>
</dbReference>
<dbReference type="InterPro" id="IPR019339">
    <property type="entry name" value="CIR_N_dom"/>
</dbReference>
<name>A0ABD2Q0A8_9PLAT</name>
<reference evidence="4 5" key="1">
    <citation type="submission" date="2024-11" db="EMBL/GenBank/DDBJ databases">
        <title>Adaptive evolution of stress response genes in parasites aligns with host niche diversity.</title>
        <authorList>
            <person name="Hahn C."/>
            <person name="Resl P."/>
        </authorList>
    </citation>
    <scope>NUCLEOTIDE SEQUENCE [LARGE SCALE GENOMIC DNA]</scope>
    <source>
        <strain evidence="4">EGGRZ-B1_66</strain>
        <tissue evidence="4">Body</tissue>
    </source>
</reference>
<feature type="region of interest" description="Disordered" evidence="2">
    <location>
        <begin position="198"/>
        <end position="271"/>
    </location>
</feature>
<feature type="compositionally biased region" description="Low complexity" evidence="2">
    <location>
        <begin position="204"/>
        <end position="214"/>
    </location>
</feature>